<organism evidence="2 3">
    <name type="scientific">Portunus trituberculatus</name>
    <name type="common">Swimming crab</name>
    <name type="synonym">Neptunus trituberculatus</name>
    <dbReference type="NCBI Taxonomy" id="210409"/>
    <lineage>
        <taxon>Eukaryota</taxon>
        <taxon>Metazoa</taxon>
        <taxon>Ecdysozoa</taxon>
        <taxon>Arthropoda</taxon>
        <taxon>Crustacea</taxon>
        <taxon>Multicrustacea</taxon>
        <taxon>Malacostraca</taxon>
        <taxon>Eumalacostraca</taxon>
        <taxon>Eucarida</taxon>
        <taxon>Decapoda</taxon>
        <taxon>Pleocyemata</taxon>
        <taxon>Brachyura</taxon>
        <taxon>Eubrachyura</taxon>
        <taxon>Portunoidea</taxon>
        <taxon>Portunidae</taxon>
        <taxon>Portuninae</taxon>
        <taxon>Portunus</taxon>
    </lineage>
</organism>
<reference evidence="2 3" key="1">
    <citation type="submission" date="2019-05" db="EMBL/GenBank/DDBJ databases">
        <title>Another draft genome of Portunus trituberculatus and its Hox gene families provides insights of decapod evolution.</title>
        <authorList>
            <person name="Jeong J.-H."/>
            <person name="Song I."/>
            <person name="Kim S."/>
            <person name="Choi T."/>
            <person name="Kim D."/>
            <person name="Ryu S."/>
            <person name="Kim W."/>
        </authorList>
    </citation>
    <scope>NUCLEOTIDE SEQUENCE [LARGE SCALE GENOMIC DNA]</scope>
    <source>
        <tissue evidence="2">Muscle</tissue>
    </source>
</reference>
<evidence type="ECO:0000256" key="1">
    <source>
        <dbReference type="SAM" id="MobiDB-lite"/>
    </source>
</evidence>
<gene>
    <name evidence="2" type="ORF">E2C01_077001</name>
</gene>
<evidence type="ECO:0000313" key="2">
    <source>
        <dbReference type="EMBL" id="MPC82342.1"/>
    </source>
</evidence>
<comment type="caution">
    <text evidence="2">The sequence shown here is derived from an EMBL/GenBank/DDBJ whole genome shotgun (WGS) entry which is preliminary data.</text>
</comment>
<protein>
    <submittedName>
        <fullName evidence="2">Uncharacterized protein</fullName>
    </submittedName>
</protein>
<feature type="region of interest" description="Disordered" evidence="1">
    <location>
        <begin position="31"/>
        <end position="96"/>
    </location>
</feature>
<feature type="compositionally biased region" description="Basic and acidic residues" evidence="1">
    <location>
        <begin position="45"/>
        <end position="58"/>
    </location>
</feature>
<feature type="compositionally biased region" description="Low complexity" evidence="1">
    <location>
        <begin position="81"/>
        <end position="96"/>
    </location>
</feature>
<proteinExistence type="predicted"/>
<dbReference type="Proteomes" id="UP000324222">
    <property type="component" value="Unassembled WGS sequence"/>
</dbReference>
<evidence type="ECO:0000313" key="3">
    <source>
        <dbReference type="Proteomes" id="UP000324222"/>
    </source>
</evidence>
<dbReference type="EMBL" id="VSRR010059475">
    <property type="protein sequence ID" value="MPC82342.1"/>
    <property type="molecule type" value="Genomic_DNA"/>
</dbReference>
<name>A0A5B7IEN8_PORTR</name>
<dbReference type="AlphaFoldDB" id="A0A5B7IEN8"/>
<sequence>MPFLPPYITTLHVFPLFTATQCLLVHHSTLPYTTVPRHPSPPAARPEKPSSPRRDTPNFRRRQLPRPIRLQAAGVPRIPGRPAATLRATAPRPLLG</sequence>
<accession>A0A5B7IEN8</accession>
<keyword evidence="3" id="KW-1185">Reference proteome</keyword>